<dbReference type="GeneID" id="102808596"/>
<keyword evidence="5" id="KW-0325">Glycoprotein</keyword>
<accession>A0ABM0M0T5</accession>
<feature type="compositionally biased region" description="Low complexity" evidence="7">
    <location>
        <begin position="816"/>
        <end position="830"/>
    </location>
</feature>
<feature type="domain" description="Pentraxin (PTX)" evidence="8">
    <location>
        <begin position="548"/>
        <end position="747"/>
    </location>
</feature>
<comment type="cofactor">
    <cofactor evidence="1">
        <name>Ca(2+)</name>
        <dbReference type="ChEBI" id="CHEBI:29108"/>
    </cofactor>
</comment>
<evidence type="ECO:0000256" key="4">
    <source>
        <dbReference type="ARBA" id="ARBA00023157"/>
    </source>
</evidence>
<dbReference type="Pfam" id="PF00354">
    <property type="entry name" value="Pentaxin"/>
    <property type="match status" value="1"/>
</dbReference>
<feature type="region of interest" description="Disordered" evidence="7">
    <location>
        <begin position="180"/>
        <end position="228"/>
    </location>
</feature>
<feature type="compositionally biased region" description="Low complexity" evidence="7">
    <location>
        <begin position="181"/>
        <end position="192"/>
    </location>
</feature>
<comment type="caution">
    <text evidence="6">Lacks conserved residue(s) required for the propagation of feature annotation.</text>
</comment>
<feature type="region of interest" description="Disordered" evidence="7">
    <location>
        <begin position="108"/>
        <end position="140"/>
    </location>
</feature>
<dbReference type="PANTHER" id="PTHR19277:SF161">
    <property type="entry name" value="LAMININ G DOMAIN-CONTAINING PROTEIN"/>
    <property type="match status" value="1"/>
</dbReference>
<dbReference type="InterPro" id="IPR001759">
    <property type="entry name" value="PTX_dom"/>
</dbReference>
<proteinExistence type="predicted"/>
<protein>
    <submittedName>
        <fullName evidence="10">Chitinase-like protein PB1E7.04c-like</fullName>
    </submittedName>
</protein>
<evidence type="ECO:0000256" key="5">
    <source>
        <dbReference type="ARBA" id="ARBA00023180"/>
    </source>
</evidence>
<evidence type="ECO:0000259" key="8">
    <source>
        <dbReference type="PROSITE" id="PS51828"/>
    </source>
</evidence>
<evidence type="ECO:0000313" key="10">
    <source>
        <dbReference type="RefSeq" id="XP_006813626.1"/>
    </source>
</evidence>
<dbReference type="SMART" id="SM00159">
    <property type="entry name" value="PTX"/>
    <property type="match status" value="1"/>
</dbReference>
<evidence type="ECO:0000256" key="3">
    <source>
        <dbReference type="ARBA" id="ARBA00022837"/>
    </source>
</evidence>
<keyword evidence="4" id="KW-1015">Disulfide bond</keyword>
<keyword evidence="9" id="KW-1185">Reference proteome</keyword>
<reference evidence="10" key="1">
    <citation type="submission" date="2025-08" db="UniProtKB">
        <authorList>
            <consortium name="RefSeq"/>
        </authorList>
    </citation>
    <scope>IDENTIFICATION</scope>
    <source>
        <tissue evidence="10">Testes</tissue>
    </source>
</reference>
<dbReference type="RefSeq" id="XP_006813626.1">
    <property type="nucleotide sequence ID" value="XM_006813563.1"/>
</dbReference>
<dbReference type="InterPro" id="IPR051360">
    <property type="entry name" value="Neuronal_Pentraxin_Related"/>
</dbReference>
<dbReference type="SUPFAM" id="SSF49899">
    <property type="entry name" value="Concanavalin A-like lectins/glucanases"/>
    <property type="match status" value="1"/>
</dbReference>
<evidence type="ECO:0000256" key="1">
    <source>
        <dbReference type="ARBA" id="ARBA00001913"/>
    </source>
</evidence>
<evidence type="ECO:0000313" key="9">
    <source>
        <dbReference type="Proteomes" id="UP000694865"/>
    </source>
</evidence>
<dbReference type="InterPro" id="IPR013320">
    <property type="entry name" value="ConA-like_dom_sf"/>
</dbReference>
<feature type="region of interest" description="Disordered" evidence="7">
    <location>
        <begin position="795"/>
        <end position="830"/>
    </location>
</feature>
<organism evidence="9 10">
    <name type="scientific">Saccoglossus kowalevskii</name>
    <name type="common">Acorn worm</name>
    <dbReference type="NCBI Taxonomy" id="10224"/>
    <lineage>
        <taxon>Eukaryota</taxon>
        <taxon>Metazoa</taxon>
        <taxon>Hemichordata</taxon>
        <taxon>Enteropneusta</taxon>
        <taxon>Harrimaniidae</taxon>
        <taxon>Saccoglossus</taxon>
    </lineage>
</organism>
<dbReference type="PANTHER" id="PTHR19277">
    <property type="entry name" value="PENTRAXIN"/>
    <property type="match status" value="1"/>
</dbReference>
<keyword evidence="2" id="KW-0479">Metal-binding</keyword>
<dbReference type="Proteomes" id="UP000694865">
    <property type="component" value="Unplaced"/>
</dbReference>
<feature type="compositionally biased region" description="Polar residues" evidence="7">
    <location>
        <begin position="207"/>
        <end position="228"/>
    </location>
</feature>
<evidence type="ECO:0000256" key="6">
    <source>
        <dbReference type="PROSITE-ProRule" id="PRU01172"/>
    </source>
</evidence>
<sequence length="922" mass="99064">MAEDCGSGCGDVLSWTDFTTSDLYNVNTQDIYCDVVPSTELPDMASSSPIVNDNVSAKETLYITSNNTHGSIAASSSKTYSISTSTASPDITEPTTNSSYIQKTSPVDMTTVGYSDPSKSKTDIEETSSSASPGALTTARPDMQQTSLNMGVILSSTVRYGEPEFSSSVKVIASTTGRPDTISSMGTTTSTTVGPDISDANTGGIIASTTNRPDISSEVSSRSMNTPAMVQPNISDTISTKQLYISHAISSVDITKIGFTASSTRSQGIREASSSESIFPSTSRRSDILEISSSEGFAASTSGIPDTSSNKPDIPDANVNITALAPESPDTPEISSSEGIITLTSRSPDMPDTSSKQGIVVSTSARPVVPEIGIASTSKWQDISDTSSNKGSIALTSERPDVPEITSSVGIITSTSSPDVQVISSSVVTPASATARPDIPQEGLSTRISPSTTITSKFTETSTGIEHGESSLSASYIPAEISRTIPRTLTASTYSKTLTSIPPEYKSRSQSYTTVRRSTEEVSTENKVIQPKQTSATPGSCDDAEYSQTSFVFRPITDTGSYVRHYLLQGREFTQFTLCLWIKLNSLSELRTLVRYETVMHTNEIVINVGTISQITGVSLIISDNIEILREVPLQLNKWQHVCIEWDSLGSSGVLKIFLNYATVYTMSIPVADVVIPGTGFFTLGDIEHSFVGEIAFLNMWSRVLTGNEIRDLAKDGANGCGDIISWSDFKDSIFFNVDFGEFKDIASDLPTTLGRVETSVPSIGVEYTSAVMPTSKTVLLETIINSRQTGESSSLLNTEQTAVTTQPVNSGSPFSTVTTSQTTVPSSSKVSTERVPIELIGGGRRTHNSLTVLSTKRRKGVTLMCIFSNIPNQDRSYTQQQLFGYEYVASLPTFSWGYYRNRYGIQAYTTTPMFVKLVNYQ</sequence>
<name>A0ABM0M0T5_SACKO</name>
<feature type="region of interest" description="Disordered" evidence="7">
    <location>
        <begin position="502"/>
        <end position="542"/>
    </location>
</feature>
<gene>
    <name evidence="10" type="primary">LOC102808596</name>
</gene>
<feature type="compositionally biased region" description="Polar residues" evidence="7">
    <location>
        <begin position="795"/>
        <end position="815"/>
    </location>
</feature>
<evidence type="ECO:0000256" key="2">
    <source>
        <dbReference type="ARBA" id="ARBA00022723"/>
    </source>
</evidence>
<evidence type="ECO:0000256" key="7">
    <source>
        <dbReference type="SAM" id="MobiDB-lite"/>
    </source>
</evidence>
<feature type="compositionally biased region" description="Polar residues" evidence="7">
    <location>
        <begin position="525"/>
        <end position="538"/>
    </location>
</feature>
<keyword evidence="3" id="KW-0106">Calcium</keyword>
<dbReference type="Gene3D" id="2.60.120.200">
    <property type="match status" value="1"/>
</dbReference>
<dbReference type="PROSITE" id="PS51828">
    <property type="entry name" value="PTX_2"/>
    <property type="match status" value="1"/>
</dbReference>